<dbReference type="InterPro" id="IPR007267">
    <property type="entry name" value="GtrA_DPMS_TM"/>
</dbReference>
<accession>A0A1X7LCL0</accession>
<sequence>MSKKGVVKLSLIKFFVFSKFVPLPEKLYVILRDQRSKYLFWGSFNVLLSWALYFVSFHFITQKQNINVLGLVTISPHIFSLLFSFAITFFTGFFFNYFMVFHANGNHDLGKRLWRYFVSNMGSLVMNYLLLKVLVEILHFYPTPSQIICTAIITIYSFLMQKYFTFRRSNS</sequence>
<dbReference type="RefSeq" id="WP_085474493.1">
    <property type="nucleotide sequence ID" value="NZ_CP038029.1"/>
</dbReference>
<dbReference type="EMBL" id="FXAU01000009">
    <property type="protein sequence ID" value="SMG51123.1"/>
    <property type="molecule type" value="Genomic_DNA"/>
</dbReference>
<comment type="subcellular location">
    <subcellularLocation>
        <location evidence="1">Membrane</location>
        <topology evidence="1">Multi-pass membrane protein</topology>
    </subcellularLocation>
</comment>
<keyword evidence="2" id="KW-0812">Transmembrane</keyword>
<protein>
    <submittedName>
        <fullName evidence="5">GtrA-like protein</fullName>
    </submittedName>
</protein>
<gene>
    <name evidence="5" type="ORF">SAMN05660862_3812</name>
</gene>
<name>A0A1X7LCL0_9SPHI</name>
<evidence type="ECO:0000256" key="2">
    <source>
        <dbReference type="ARBA" id="ARBA00022692"/>
    </source>
</evidence>
<proteinExistence type="predicted"/>
<reference evidence="5 6" key="1">
    <citation type="submission" date="2017-04" db="EMBL/GenBank/DDBJ databases">
        <authorList>
            <person name="Afonso C.L."/>
            <person name="Miller P.J."/>
            <person name="Scott M.A."/>
            <person name="Spackman E."/>
            <person name="Goraichik I."/>
            <person name="Dimitrov K.M."/>
            <person name="Suarez D.L."/>
            <person name="Swayne D.E."/>
        </authorList>
    </citation>
    <scope>NUCLEOTIDE SEQUENCE [LARGE SCALE GENOMIC DNA]</scope>
    <source>
        <strain evidence="5 6">DSM 22418</strain>
    </source>
</reference>
<dbReference type="GO" id="GO:0000271">
    <property type="term" value="P:polysaccharide biosynthetic process"/>
    <property type="evidence" value="ECO:0007669"/>
    <property type="project" value="InterPro"/>
</dbReference>
<dbReference type="AlphaFoldDB" id="A0A1X7LCL0"/>
<keyword evidence="3" id="KW-1133">Transmembrane helix</keyword>
<dbReference type="Proteomes" id="UP000192980">
    <property type="component" value="Unassembled WGS sequence"/>
</dbReference>
<dbReference type="GO" id="GO:0016020">
    <property type="term" value="C:membrane"/>
    <property type="evidence" value="ECO:0007669"/>
    <property type="project" value="UniProtKB-SubCell"/>
</dbReference>
<evidence type="ECO:0000313" key="5">
    <source>
        <dbReference type="EMBL" id="SMG51123.1"/>
    </source>
</evidence>
<evidence type="ECO:0000313" key="6">
    <source>
        <dbReference type="Proteomes" id="UP000192980"/>
    </source>
</evidence>
<dbReference type="Pfam" id="PF04138">
    <property type="entry name" value="GtrA_DPMS_TM"/>
    <property type="match status" value="1"/>
</dbReference>
<evidence type="ECO:0000256" key="1">
    <source>
        <dbReference type="ARBA" id="ARBA00004141"/>
    </source>
</evidence>
<evidence type="ECO:0000256" key="4">
    <source>
        <dbReference type="ARBA" id="ARBA00023136"/>
    </source>
</evidence>
<keyword evidence="6" id="KW-1185">Reference proteome</keyword>
<evidence type="ECO:0000256" key="3">
    <source>
        <dbReference type="ARBA" id="ARBA00022989"/>
    </source>
</evidence>
<keyword evidence="4" id="KW-0472">Membrane</keyword>
<dbReference type="STRING" id="561061.SAMN05660862_3812"/>
<organism evidence="5 6">
    <name type="scientific">Sphingobacterium psychroaquaticum</name>
    <dbReference type="NCBI Taxonomy" id="561061"/>
    <lineage>
        <taxon>Bacteria</taxon>
        <taxon>Pseudomonadati</taxon>
        <taxon>Bacteroidota</taxon>
        <taxon>Sphingobacteriia</taxon>
        <taxon>Sphingobacteriales</taxon>
        <taxon>Sphingobacteriaceae</taxon>
        <taxon>Sphingobacterium</taxon>
    </lineage>
</organism>
<dbReference type="OrthoDB" id="771485at2"/>